<feature type="region of interest" description="Disordered" evidence="7">
    <location>
        <begin position="1"/>
        <end position="39"/>
    </location>
</feature>
<feature type="compositionally biased region" description="Pro residues" evidence="7">
    <location>
        <begin position="24"/>
        <end position="35"/>
    </location>
</feature>
<dbReference type="SUPFAM" id="SSF103473">
    <property type="entry name" value="MFS general substrate transporter"/>
    <property type="match status" value="1"/>
</dbReference>
<evidence type="ECO:0000256" key="4">
    <source>
        <dbReference type="ARBA" id="ARBA00022692"/>
    </source>
</evidence>
<dbReference type="InterPro" id="IPR011701">
    <property type="entry name" value="MFS"/>
</dbReference>
<gene>
    <name evidence="10" type="ORF">EJ04DRAFT_493450</name>
</gene>
<keyword evidence="4 8" id="KW-0812">Transmembrane</keyword>
<feature type="transmembrane region" description="Helical" evidence="8">
    <location>
        <begin position="202"/>
        <end position="221"/>
    </location>
</feature>
<reference evidence="10" key="1">
    <citation type="journal article" date="2020" name="Stud. Mycol.">
        <title>101 Dothideomycetes genomes: a test case for predicting lifestyles and emergence of pathogens.</title>
        <authorList>
            <person name="Haridas S."/>
            <person name="Albert R."/>
            <person name="Binder M."/>
            <person name="Bloem J."/>
            <person name="Labutti K."/>
            <person name="Salamov A."/>
            <person name="Andreopoulos B."/>
            <person name="Baker S."/>
            <person name="Barry K."/>
            <person name="Bills G."/>
            <person name="Bluhm B."/>
            <person name="Cannon C."/>
            <person name="Castanera R."/>
            <person name="Culley D."/>
            <person name="Daum C."/>
            <person name="Ezra D."/>
            <person name="Gonzalez J."/>
            <person name="Henrissat B."/>
            <person name="Kuo A."/>
            <person name="Liang C."/>
            <person name="Lipzen A."/>
            <person name="Lutzoni F."/>
            <person name="Magnuson J."/>
            <person name="Mondo S."/>
            <person name="Nolan M."/>
            <person name="Ohm R."/>
            <person name="Pangilinan J."/>
            <person name="Park H.-J."/>
            <person name="Ramirez L."/>
            <person name="Alfaro M."/>
            <person name="Sun H."/>
            <person name="Tritt A."/>
            <person name="Yoshinaga Y."/>
            <person name="Zwiers L.-H."/>
            <person name="Turgeon B."/>
            <person name="Goodwin S."/>
            <person name="Spatafora J."/>
            <person name="Crous P."/>
            <person name="Grigoriev I."/>
        </authorList>
    </citation>
    <scope>NUCLEOTIDE SEQUENCE</scope>
    <source>
        <strain evidence="10">CBS 125425</strain>
    </source>
</reference>
<feature type="transmembrane region" description="Helical" evidence="8">
    <location>
        <begin position="113"/>
        <end position="132"/>
    </location>
</feature>
<comment type="caution">
    <text evidence="10">The sequence shown here is derived from an EMBL/GenBank/DDBJ whole genome shotgun (WGS) entry which is preliminary data.</text>
</comment>
<dbReference type="Gene3D" id="1.20.1250.20">
    <property type="entry name" value="MFS general substrate transporter like domains"/>
    <property type="match status" value="2"/>
</dbReference>
<keyword evidence="6 8" id="KW-0472">Membrane</keyword>
<dbReference type="PANTHER" id="PTHR23501">
    <property type="entry name" value="MAJOR FACILITATOR SUPERFAMILY"/>
    <property type="match status" value="1"/>
</dbReference>
<feature type="transmembrane region" description="Helical" evidence="8">
    <location>
        <begin position="409"/>
        <end position="433"/>
    </location>
</feature>
<feature type="transmembrane region" description="Helical" evidence="8">
    <location>
        <begin position="138"/>
        <end position="158"/>
    </location>
</feature>
<organism evidence="10 11">
    <name type="scientific">Polyplosphaeria fusca</name>
    <dbReference type="NCBI Taxonomy" id="682080"/>
    <lineage>
        <taxon>Eukaryota</taxon>
        <taxon>Fungi</taxon>
        <taxon>Dikarya</taxon>
        <taxon>Ascomycota</taxon>
        <taxon>Pezizomycotina</taxon>
        <taxon>Dothideomycetes</taxon>
        <taxon>Pleosporomycetidae</taxon>
        <taxon>Pleosporales</taxon>
        <taxon>Tetraplosphaeriaceae</taxon>
        <taxon>Polyplosphaeria</taxon>
    </lineage>
</organism>
<feature type="compositionally biased region" description="Polar residues" evidence="7">
    <location>
        <begin position="12"/>
        <end position="22"/>
    </location>
</feature>
<evidence type="ECO:0000256" key="5">
    <source>
        <dbReference type="ARBA" id="ARBA00022989"/>
    </source>
</evidence>
<evidence type="ECO:0000256" key="3">
    <source>
        <dbReference type="ARBA" id="ARBA00022448"/>
    </source>
</evidence>
<feature type="transmembrane region" description="Helical" evidence="8">
    <location>
        <begin position="379"/>
        <end position="397"/>
    </location>
</feature>
<evidence type="ECO:0000313" key="11">
    <source>
        <dbReference type="Proteomes" id="UP000799444"/>
    </source>
</evidence>
<comment type="similarity">
    <text evidence="2">Belongs to the major facilitator superfamily. TCR/Tet family.</text>
</comment>
<feature type="domain" description="Major facilitator superfamily (MFS) profile" evidence="9">
    <location>
        <begin position="48"/>
        <end position="546"/>
    </location>
</feature>
<name>A0A9P4V2Q6_9PLEO</name>
<dbReference type="GO" id="GO:0022857">
    <property type="term" value="F:transmembrane transporter activity"/>
    <property type="evidence" value="ECO:0007669"/>
    <property type="project" value="InterPro"/>
</dbReference>
<dbReference type="GO" id="GO:0005886">
    <property type="term" value="C:plasma membrane"/>
    <property type="evidence" value="ECO:0007669"/>
    <property type="project" value="TreeGrafter"/>
</dbReference>
<keyword evidence="5 8" id="KW-1133">Transmembrane helix</keyword>
<feature type="transmembrane region" description="Helical" evidence="8">
    <location>
        <begin position="315"/>
        <end position="335"/>
    </location>
</feature>
<evidence type="ECO:0000256" key="2">
    <source>
        <dbReference type="ARBA" id="ARBA00007520"/>
    </source>
</evidence>
<evidence type="ECO:0000313" key="10">
    <source>
        <dbReference type="EMBL" id="KAF2734506.1"/>
    </source>
</evidence>
<dbReference type="Pfam" id="PF07690">
    <property type="entry name" value="MFS_1"/>
    <property type="match status" value="1"/>
</dbReference>
<evidence type="ECO:0000259" key="9">
    <source>
        <dbReference type="PROSITE" id="PS50850"/>
    </source>
</evidence>
<dbReference type="AlphaFoldDB" id="A0A9P4V2Q6"/>
<accession>A0A9P4V2Q6</accession>
<proteinExistence type="inferred from homology"/>
<feature type="transmembrane region" description="Helical" evidence="8">
    <location>
        <begin position="274"/>
        <end position="295"/>
    </location>
</feature>
<comment type="subcellular location">
    <subcellularLocation>
        <location evidence="1">Membrane</location>
        <topology evidence="1">Multi-pass membrane protein</topology>
    </subcellularLocation>
</comment>
<keyword evidence="11" id="KW-1185">Reference proteome</keyword>
<feature type="transmembrane region" description="Helical" evidence="8">
    <location>
        <begin position="170"/>
        <end position="190"/>
    </location>
</feature>
<evidence type="ECO:0000256" key="1">
    <source>
        <dbReference type="ARBA" id="ARBA00004141"/>
    </source>
</evidence>
<dbReference type="OrthoDB" id="10021397at2759"/>
<feature type="transmembrane region" description="Helical" evidence="8">
    <location>
        <begin position="347"/>
        <end position="367"/>
    </location>
</feature>
<feature type="transmembrane region" description="Helical" evidence="8">
    <location>
        <begin position="242"/>
        <end position="268"/>
    </location>
</feature>
<dbReference type="InterPro" id="IPR036259">
    <property type="entry name" value="MFS_trans_sf"/>
</dbReference>
<feature type="compositionally biased region" description="Basic and acidic residues" evidence="7">
    <location>
        <begin position="1"/>
        <end position="11"/>
    </location>
</feature>
<feature type="transmembrane region" description="Helical" evidence="8">
    <location>
        <begin position="519"/>
        <end position="541"/>
    </location>
</feature>
<dbReference type="EMBL" id="ML996147">
    <property type="protein sequence ID" value="KAF2734506.1"/>
    <property type="molecule type" value="Genomic_DNA"/>
</dbReference>
<evidence type="ECO:0000256" key="6">
    <source>
        <dbReference type="ARBA" id="ARBA00023136"/>
    </source>
</evidence>
<feature type="transmembrane region" description="Helical" evidence="8">
    <location>
        <begin position="445"/>
        <end position="465"/>
    </location>
</feature>
<evidence type="ECO:0000256" key="8">
    <source>
        <dbReference type="SAM" id="Phobius"/>
    </source>
</evidence>
<sequence length="561" mass="59775">MPSDPTPKDPKQNIQQTSSITNAIPPPDPTEPSPNPGSQYSTPQWLLVALAVYSSAFFYGLDTTIVSVCQAPIVSRFGNVDKLGWLGIGFPLGSIATIAAWSKAYAMFDTKHMYIGSLVGFAAGSALCGGAPNMAGLIVGRVWAGAGGAGMYLGQLNIWSANTSLGTRSLYISGGGIVWGVGCILGPVIGGAFADSGATWRWAFYVNLVLFGVFSPVYLFVLRSHVPRPGEGVVERVKEMDWVGIVLNAGLYTLFVIGFTIGGTVWPWSDGRTIGTIVASGVLLVLFILQQKYCFLTSEPNRIFPTRFLRSRTFILLYIAQSCDSTTLAMPLYYIPLFFQFTRAETAVAAAVRLLPFVVVNIVTVFANGALLPKFKYYVPWYIVSGILNTVGGALFFGTLSQSTSTGAVYGFSILLALGTGLVQQTAYSVAAAKAPEHVPDAMGFINSAQIGSVVVALTLTSLVFQNVGFNNVRSALSGLNFDDAEIRAALDGTKSRVLESGAVSAEVRAQVEAGIVDAIRWSFITALLAGVIGLVAALLMRWEALFVQPKAEEANRKDDA</sequence>
<keyword evidence="3" id="KW-0813">Transport</keyword>
<dbReference type="PROSITE" id="PS50850">
    <property type="entry name" value="MFS"/>
    <property type="match status" value="1"/>
</dbReference>
<feature type="transmembrane region" description="Helical" evidence="8">
    <location>
        <begin position="83"/>
        <end position="101"/>
    </location>
</feature>
<evidence type="ECO:0000256" key="7">
    <source>
        <dbReference type="SAM" id="MobiDB-lite"/>
    </source>
</evidence>
<protein>
    <submittedName>
        <fullName evidence="10">MFS general substrate transporter</fullName>
    </submittedName>
</protein>
<dbReference type="PANTHER" id="PTHR23501:SF12">
    <property type="entry name" value="MAJOR FACILITATOR SUPERFAMILY (MFS) PROFILE DOMAIN-CONTAINING PROTEIN-RELATED"/>
    <property type="match status" value="1"/>
</dbReference>
<dbReference type="InterPro" id="IPR020846">
    <property type="entry name" value="MFS_dom"/>
</dbReference>
<dbReference type="Proteomes" id="UP000799444">
    <property type="component" value="Unassembled WGS sequence"/>
</dbReference>